<dbReference type="AlphaFoldDB" id="A0A484ZNY0"/>
<dbReference type="Proteomes" id="UP000373449">
    <property type="component" value="Unassembled WGS sequence"/>
</dbReference>
<dbReference type="EMBL" id="CAADJA010000002">
    <property type="protein sequence ID" value="VFS49496.1"/>
    <property type="molecule type" value="Genomic_DNA"/>
</dbReference>
<evidence type="ECO:0000313" key="1">
    <source>
        <dbReference type="EMBL" id="VFS49496.1"/>
    </source>
</evidence>
<gene>
    <name evidence="1" type="ORF">NCTC12282_03974</name>
</gene>
<organism evidence="1 2">
    <name type="scientific">Budvicia aquatica</name>
    <dbReference type="NCBI Taxonomy" id="82979"/>
    <lineage>
        <taxon>Bacteria</taxon>
        <taxon>Pseudomonadati</taxon>
        <taxon>Pseudomonadota</taxon>
        <taxon>Gammaproteobacteria</taxon>
        <taxon>Enterobacterales</taxon>
        <taxon>Budviciaceae</taxon>
        <taxon>Budvicia</taxon>
    </lineage>
</organism>
<protein>
    <submittedName>
        <fullName evidence="1">Uncharacterized protein</fullName>
    </submittedName>
</protein>
<reference evidence="1 2" key="1">
    <citation type="submission" date="2019-03" db="EMBL/GenBank/DDBJ databases">
        <authorList>
            <consortium name="Pathogen Informatics"/>
        </authorList>
    </citation>
    <scope>NUCLEOTIDE SEQUENCE [LARGE SCALE GENOMIC DNA]</scope>
    <source>
        <strain evidence="1 2">NCTC12282</strain>
    </source>
</reference>
<accession>A0A484ZNY0</accession>
<evidence type="ECO:0000313" key="2">
    <source>
        <dbReference type="Proteomes" id="UP000373449"/>
    </source>
</evidence>
<sequence>MAILSLYREIEDEIYHIGIGTYFNGMYSKP</sequence>
<name>A0A484ZNY0_9GAMM</name>
<proteinExistence type="predicted"/>